<feature type="region of interest" description="Disordered" evidence="1">
    <location>
        <begin position="156"/>
        <end position="175"/>
    </location>
</feature>
<comment type="caution">
    <text evidence="2">The sequence shown here is derived from an EMBL/GenBank/DDBJ whole genome shotgun (WGS) entry which is preliminary data.</text>
</comment>
<reference evidence="2 3" key="1">
    <citation type="submission" date="2021-01" db="EMBL/GenBank/DDBJ databases">
        <title>Whole genome shotgun sequence of Actinoplanes palleronii NBRC 14916.</title>
        <authorList>
            <person name="Komaki H."/>
            <person name="Tamura T."/>
        </authorList>
    </citation>
    <scope>NUCLEOTIDE SEQUENCE [LARGE SCALE GENOMIC DNA]</scope>
    <source>
        <strain evidence="2 3">NBRC 14916</strain>
    </source>
</reference>
<evidence type="ECO:0000313" key="3">
    <source>
        <dbReference type="Proteomes" id="UP000624709"/>
    </source>
</evidence>
<evidence type="ECO:0000313" key="2">
    <source>
        <dbReference type="EMBL" id="GIE64820.1"/>
    </source>
</evidence>
<protein>
    <recommendedName>
        <fullName evidence="4">Lipoprotein</fullName>
    </recommendedName>
</protein>
<organism evidence="2 3">
    <name type="scientific">Actinoplanes palleronii</name>
    <dbReference type="NCBI Taxonomy" id="113570"/>
    <lineage>
        <taxon>Bacteria</taxon>
        <taxon>Bacillati</taxon>
        <taxon>Actinomycetota</taxon>
        <taxon>Actinomycetes</taxon>
        <taxon>Micromonosporales</taxon>
        <taxon>Micromonosporaceae</taxon>
        <taxon>Actinoplanes</taxon>
    </lineage>
</organism>
<dbReference type="Proteomes" id="UP000624709">
    <property type="component" value="Unassembled WGS sequence"/>
</dbReference>
<evidence type="ECO:0000256" key="1">
    <source>
        <dbReference type="SAM" id="MobiDB-lite"/>
    </source>
</evidence>
<proteinExistence type="predicted"/>
<sequence length="255" mass="26137">MCGLDWHTPRVISTVDPAASGPASSCRLRRGARGAAVLLLTLTAAAGCSSGGSDTARADQLSFVFHRIGPSGYMDQMLEITNAGRSALVPTLKITAVDEAGVALPGVTVTAAYGADRAGLVLAARETSYDVLSFAGADTAKVADVRVTVGGLTTVDFPEAPDPVEPQPVDDQGQPREKYEPFDAVVLTNPNSGTVSAGVVCIAWDQPPDGQPQQARKVTPLGTTTIEGGASATLPAQGDARKGCDSLKAYFAPPS</sequence>
<dbReference type="EMBL" id="BOMS01000014">
    <property type="protein sequence ID" value="GIE64820.1"/>
    <property type="molecule type" value="Genomic_DNA"/>
</dbReference>
<name>A0ABQ4B2D0_9ACTN</name>
<accession>A0ABQ4B2D0</accession>
<gene>
    <name evidence="2" type="ORF">Apa02nite_009280</name>
</gene>
<keyword evidence="3" id="KW-1185">Reference proteome</keyword>
<evidence type="ECO:0008006" key="4">
    <source>
        <dbReference type="Google" id="ProtNLM"/>
    </source>
</evidence>